<dbReference type="EMBL" id="OV725080">
    <property type="protein sequence ID" value="CAH1400726.1"/>
    <property type="molecule type" value="Genomic_DNA"/>
</dbReference>
<protein>
    <submittedName>
        <fullName evidence="2">Uncharacterized protein</fullName>
    </submittedName>
</protein>
<sequence>MPQQCPFCTPARANDRQDARATTETARVEAAREDLILSRSWEPVHCLRARRISGDNKWGKQPTESAEAAVAAAGGYARICMGSGSTPVRAVGSSAGNQHVPRRTFNSIAIQWAVSSGQLDHI</sequence>
<proteinExistence type="predicted"/>
<evidence type="ECO:0000256" key="1">
    <source>
        <dbReference type="SAM" id="MobiDB-lite"/>
    </source>
</evidence>
<feature type="compositionally biased region" description="Basic and acidic residues" evidence="1">
    <location>
        <begin position="13"/>
        <end position="23"/>
    </location>
</feature>
<gene>
    <name evidence="2" type="ORF">NEZAVI_LOCUS9903</name>
</gene>
<dbReference type="AlphaFoldDB" id="A0A9P0HEU8"/>
<evidence type="ECO:0000313" key="3">
    <source>
        <dbReference type="Proteomes" id="UP001152798"/>
    </source>
</evidence>
<feature type="region of interest" description="Disordered" evidence="1">
    <location>
        <begin position="1"/>
        <end position="23"/>
    </location>
</feature>
<reference evidence="2" key="1">
    <citation type="submission" date="2022-01" db="EMBL/GenBank/DDBJ databases">
        <authorList>
            <person name="King R."/>
        </authorList>
    </citation>
    <scope>NUCLEOTIDE SEQUENCE</scope>
</reference>
<dbReference type="Proteomes" id="UP001152798">
    <property type="component" value="Chromosome 4"/>
</dbReference>
<name>A0A9P0HEU8_NEZVI</name>
<organism evidence="2 3">
    <name type="scientific">Nezara viridula</name>
    <name type="common">Southern green stink bug</name>
    <name type="synonym">Cimex viridulus</name>
    <dbReference type="NCBI Taxonomy" id="85310"/>
    <lineage>
        <taxon>Eukaryota</taxon>
        <taxon>Metazoa</taxon>
        <taxon>Ecdysozoa</taxon>
        <taxon>Arthropoda</taxon>
        <taxon>Hexapoda</taxon>
        <taxon>Insecta</taxon>
        <taxon>Pterygota</taxon>
        <taxon>Neoptera</taxon>
        <taxon>Paraneoptera</taxon>
        <taxon>Hemiptera</taxon>
        <taxon>Heteroptera</taxon>
        <taxon>Panheteroptera</taxon>
        <taxon>Pentatomomorpha</taxon>
        <taxon>Pentatomoidea</taxon>
        <taxon>Pentatomidae</taxon>
        <taxon>Pentatominae</taxon>
        <taxon>Nezara</taxon>
    </lineage>
</organism>
<keyword evidence="3" id="KW-1185">Reference proteome</keyword>
<evidence type="ECO:0000313" key="2">
    <source>
        <dbReference type="EMBL" id="CAH1400726.1"/>
    </source>
</evidence>
<dbReference type="OrthoDB" id="10489648at2759"/>
<accession>A0A9P0HEU8</accession>